<sequence length="120" mass="14066">MSGVWLFRDGVATLVRNPMKQPLDNFKAWEPPKKQLVYRATNEVITSFDLLEDKLFALGWERCDSEAEESRQYFRSVNGPYFISLPADFTKLKTTHMYDIVVQSRTAFEVRDVLKHHQHS</sequence>
<gene>
    <name evidence="3" type="ORF">SELMODRAFT_122532</name>
    <name evidence="2" type="ORF">SELMODRAFT_125211</name>
</gene>
<dbReference type="EMBL" id="GL377643">
    <property type="protein sequence ID" value="EFJ11889.1"/>
    <property type="molecule type" value="Genomic_DNA"/>
</dbReference>
<dbReference type="HOGENOM" id="CLU_121629_0_1_1"/>
<keyword evidence="4" id="KW-1185">Reference proteome</keyword>
<dbReference type="KEGG" id="smo:SELMODRAFT_125211"/>
<dbReference type="InterPro" id="IPR039274">
    <property type="entry name" value="FPF1"/>
</dbReference>
<dbReference type="STRING" id="88036.D8SQ60"/>
<accession>D8SQ60</accession>
<proteinExistence type="inferred from homology"/>
<dbReference type="AlphaFoldDB" id="D8SQ60"/>
<comment type="similarity">
    <text evidence="1">Belongs to the FPF1 family.</text>
</comment>
<dbReference type="EMBL" id="GL377633">
    <property type="protein sequence ID" value="EFJ13398.1"/>
    <property type="molecule type" value="Genomic_DNA"/>
</dbReference>
<evidence type="ECO:0000313" key="2">
    <source>
        <dbReference type="EMBL" id="EFJ11889.1"/>
    </source>
</evidence>
<dbReference type="Gramene" id="EFJ11889">
    <property type="protein sequence ID" value="EFJ11889"/>
    <property type="gene ID" value="SELMODRAFT_125211"/>
</dbReference>
<dbReference type="InParanoid" id="D8SQ60"/>
<name>D8SQ60_SELML</name>
<reference evidence="3 4" key="1">
    <citation type="journal article" date="2011" name="Science">
        <title>The Selaginella genome identifies genetic changes associated with the evolution of vascular plants.</title>
        <authorList>
            <person name="Banks J.A."/>
            <person name="Nishiyama T."/>
            <person name="Hasebe M."/>
            <person name="Bowman J.L."/>
            <person name="Gribskov M."/>
            <person name="dePamphilis C."/>
            <person name="Albert V.A."/>
            <person name="Aono N."/>
            <person name="Aoyama T."/>
            <person name="Ambrose B.A."/>
            <person name="Ashton N.W."/>
            <person name="Axtell M.J."/>
            <person name="Barker E."/>
            <person name="Barker M.S."/>
            <person name="Bennetzen J.L."/>
            <person name="Bonawitz N.D."/>
            <person name="Chapple C."/>
            <person name="Cheng C."/>
            <person name="Correa L.G."/>
            <person name="Dacre M."/>
            <person name="DeBarry J."/>
            <person name="Dreyer I."/>
            <person name="Elias M."/>
            <person name="Engstrom E.M."/>
            <person name="Estelle M."/>
            <person name="Feng L."/>
            <person name="Finet C."/>
            <person name="Floyd S.K."/>
            <person name="Frommer W.B."/>
            <person name="Fujita T."/>
            <person name="Gramzow L."/>
            <person name="Gutensohn M."/>
            <person name="Harholt J."/>
            <person name="Hattori M."/>
            <person name="Heyl A."/>
            <person name="Hirai T."/>
            <person name="Hiwatashi Y."/>
            <person name="Ishikawa M."/>
            <person name="Iwata M."/>
            <person name="Karol K.G."/>
            <person name="Koehler B."/>
            <person name="Kolukisaoglu U."/>
            <person name="Kubo M."/>
            <person name="Kurata T."/>
            <person name="Lalonde S."/>
            <person name="Li K."/>
            <person name="Li Y."/>
            <person name="Litt A."/>
            <person name="Lyons E."/>
            <person name="Manning G."/>
            <person name="Maruyama T."/>
            <person name="Michael T.P."/>
            <person name="Mikami K."/>
            <person name="Miyazaki S."/>
            <person name="Morinaga S."/>
            <person name="Murata T."/>
            <person name="Mueller-Roeber B."/>
            <person name="Nelson D.R."/>
            <person name="Obara M."/>
            <person name="Oguri Y."/>
            <person name="Olmstead R.G."/>
            <person name="Onodera N."/>
            <person name="Petersen B.L."/>
            <person name="Pils B."/>
            <person name="Prigge M."/>
            <person name="Rensing S.A."/>
            <person name="Riano-Pachon D.M."/>
            <person name="Roberts A.W."/>
            <person name="Sato Y."/>
            <person name="Scheller H.V."/>
            <person name="Schulz B."/>
            <person name="Schulz C."/>
            <person name="Shakirov E.V."/>
            <person name="Shibagaki N."/>
            <person name="Shinohara N."/>
            <person name="Shippen D.E."/>
            <person name="Soerensen I."/>
            <person name="Sotooka R."/>
            <person name="Sugimoto N."/>
            <person name="Sugita M."/>
            <person name="Sumikawa N."/>
            <person name="Tanurdzic M."/>
            <person name="Theissen G."/>
            <person name="Ulvskov P."/>
            <person name="Wakazuki S."/>
            <person name="Weng J.K."/>
            <person name="Willats W.W."/>
            <person name="Wipf D."/>
            <person name="Wolf P.G."/>
            <person name="Yang L."/>
            <person name="Zimmer A.D."/>
            <person name="Zhu Q."/>
            <person name="Mitros T."/>
            <person name="Hellsten U."/>
            <person name="Loque D."/>
            <person name="Otillar R."/>
            <person name="Salamov A."/>
            <person name="Schmutz J."/>
            <person name="Shapiro H."/>
            <person name="Lindquist E."/>
            <person name="Lucas S."/>
            <person name="Rokhsar D."/>
            <person name="Grigoriev I.V."/>
        </authorList>
    </citation>
    <scope>NUCLEOTIDE SEQUENCE [LARGE SCALE GENOMIC DNA]</scope>
</reference>
<dbReference type="OrthoDB" id="612242at2759"/>
<dbReference type="OMA" id="ATHRYDI"/>
<protein>
    <submittedName>
        <fullName evidence="3">Uncharacterized protein</fullName>
    </submittedName>
</protein>
<dbReference type="Proteomes" id="UP000001514">
    <property type="component" value="Unassembled WGS sequence"/>
</dbReference>
<dbReference type="PANTHER" id="PTHR33433">
    <property type="entry name" value="FLOWERING-PROMOTING FACTOR 1-LIKE PROTEIN 1"/>
    <property type="match status" value="1"/>
</dbReference>
<evidence type="ECO:0000313" key="4">
    <source>
        <dbReference type="Proteomes" id="UP000001514"/>
    </source>
</evidence>
<dbReference type="KEGG" id="smo:SELMODRAFT_122532"/>
<evidence type="ECO:0000313" key="3">
    <source>
        <dbReference type="EMBL" id="EFJ13398.1"/>
    </source>
</evidence>
<dbReference type="Gramene" id="EFJ13398">
    <property type="protein sequence ID" value="EFJ13398"/>
    <property type="gene ID" value="SELMODRAFT_122532"/>
</dbReference>
<organism evidence="4">
    <name type="scientific">Selaginella moellendorffii</name>
    <name type="common">Spikemoss</name>
    <dbReference type="NCBI Taxonomy" id="88036"/>
    <lineage>
        <taxon>Eukaryota</taxon>
        <taxon>Viridiplantae</taxon>
        <taxon>Streptophyta</taxon>
        <taxon>Embryophyta</taxon>
        <taxon>Tracheophyta</taxon>
        <taxon>Lycopodiopsida</taxon>
        <taxon>Selaginellales</taxon>
        <taxon>Selaginellaceae</taxon>
        <taxon>Selaginella</taxon>
    </lineage>
</organism>
<evidence type="ECO:0000256" key="1">
    <source>
        <dbReference type="ARBA" id="ARBA00008013"/>
    </source>
</evidence>